<proteinExistence type="predicted"/>
<evidence type="ECO:0000313" key="1">
    <source>
        <dbReference type="EMBL" id="RWS19416.1"/>
    </source>
</evidence>
<organism evidence="1 2">
    <name type="scientific">Leptotrombidium deliense</name>
    <dbReference type="NCBI Taxonomy" id="299467"/>
    <lineage>
        <taxon>Eukaryota</taxon>
        <taxon>Metazoa</taxon>
        <taxon>Ecdysozoa</taxon>
        <taxon>Arthropoda</taxon>
        <taxon>Chelicerata</taxon>
        <taxon>Arachnida</taxon>
        <taxon>Acari</taxon>
        <taxon>Acariformes</taxon>
        <taxon>Trombidiformes</taxon>
        <taxon>Prostigmata</taxon>
        <taxon>Anystina</taxon>
        <taxon>Parasitengona</taxon>
        <taxon>Trombiculoidea</taxon>
        <taxon>Trombiculidae</taxon>
        <taxon>Leptotrombidium</taxon>
    </lineage>
</organism>
<dbReference type="Proteomes" id="UP000288716">
    <property type="component" value="Unassembled WGS sequence"/>
</dbReference>
<dbReference type="AlphaFoldDB" id="A0A443RVN3"/>
<dbReference type="VEuPathDB" id="VectorBase:LDEU012624"/>
<keyword evidence="2" id="KW-1185">Reference proteome</keyword>
<accession>A0A443RVN3</accession>
<evidence type="ECO:0000313" key="2">
    <source>
        <dbReference type="Proteomes" id="UP000288716"/>
    </source>
</evidence>
<reference evidence="1 2" key="1">
    <citation type="journal article" date="2018" name="Gigascience">
        <title>Genomes of trombidid mites reveal novel predicted allergens and laterally-transferred genes associated with secondary metabolism.</title>
        <authorList>
            <person name="Dong X."/>
            <person name="Chaisiri K."/>
            <person name="Xia D."/>
            <person name="Armstrong S.D."/>
            <person name="Fang Y."/>
            <person name="Donnelly M.J."/>
            <person name="Kadowaki T."/>
            <person name="McGarry J.W."/>
            <person name="Darby A.C."/>
            <person name="Makepeace B.L."/>
        </authorList>
    </citation>
    <scope>NUCLEOTIDE SEQUENCE [LARGE SCALE GENOMIC DNA]</scope>
    <source>
        <strain evidence="1">UoL-UT</strain>
    </source>
</reference>
<dbReference type="SUPFAM" id="SSF48576">
    <property type="entry name" value="Terpenoid synthases"/>
    <property type="match status" value="1"/>
</dbReference>
<dbReference type="InterPro" id="IPR008949">
    <property type="entry name" value="Isoprenoid_synthase_dom_sf"/>
</dbReference>
<dbReference type="Gene3D" id="1.10.600.10">
    <property type="entry name" value="Farnesyl Diphosphate Synthase"/>
    <property type="match status" value="1"/>
</dbReference>
<sequence>MDFRKFTYPKIHCCFPRKIHADYEKIYEETLQWAIDFKLHSAYDKYKKENLTKLTCVAYPDGEYERVLLINKWMIHIFALDDVIESNVVECPFFGPLVYHGTENKDVISLMDK</sequence>
<dbReference type="OrthoDB" id="2861623at2759"/>
<gene>
    <name evidence="1" type="ORF">B4U80_14435</name>
</gene>
<dbReference type="EMBL" id="NCKV01026420">
    <property type="protein sequence ID" value="RWS19416.1"/>
    <property type="molecule type" value="Genomic_DNA"/>
</dbReference>
<feature type="non-terminal residue" evidence="1">
    <location>
        <position position="113"/>
    </location>
</feature>
<protein>
    <submittedName>
        <fullName evidence="1">Terpene synthase-like protein</fullName>
    </submittedName>
</protein>
<name>A0A443RVN3_9ACAR</name>
<comment type="caution">
    <text evidence="1">The sequence shown here is derived from an EMBL/GenBank/DDBJ whole genome shotgun (WGS) entry which is preliminary data.</text>
</comment>